<keyword evidence="3 6" id="KW-0812">Transmembrane</keyword>
<keyword evidence="4 6" id="KW-1133">Transmembrane helix</keyword>
<dbReference type="PANTHER" id="PTHR23538">
    <property type="entry name" value="44.5 KD BACTERIOCHLOROPHYLL SYNTHASE SUBUNIT"/>
    <property type="match status" value="1"/>
</dbReference>
<evidence type="ECO:0000256" key="2">
    <source>
        <dbReference type="ARBA" id="ARBA00008412"/>
    </source>
</evidence>
<evidence type="ECO:0000313" key="7">
    <source>
        <dbReference type="EMBL" id="PJF46085.1"/>
    </source>
</evidence>
<dbReference type="Pfam" id="PF03209">
    <property type="entry name" value="PUCC"/>
    <property type="match status" value="1"/>
</dbReference>
<feature type="transmembrane region" description="Helical" evidence="6">
    <location>
        <begin position="174"/>
        <end position="192"/>
    </location>
</feature>
<keyword evidence="5 6" id="KW-0472">Membrane</keyword>
<proteinExistence type="inferred from homology"/>
<gene>
    <name evidence="7" type="ORF">CUN48_15600</name>
</gene>
<dbReference type="InterPro" id="IPR004896">
    <property type="entry name" value="PucC-rel"/>
</dbReference>
<dbReference type="InterPro" id="IPR026036">
    <property type="entry name" value="PucC"/>
</dbReference>
<dbReference type="GO" id="GO:0016020">
    <property type="term" value="C:membrane"/>
    <property type="evidence" value="ECO:0007669"/>
    <property type="project" value="UniProtKB-SubCell"/>
</dbReference>
<evidence type="ECO:0000256" key="6">
    <source>
        <dbReference type="SAM" id="Phobius"/>
    </source>
</evidence>
<feature type="transmembrane region" description="Helical" evidence="6">
    <location>
        <begin position="12"/>
        <end position="29"/>
    </location>
</feature>
<reference evidence="7 8" key="1">
    <citation type="submission" date="2017-11" db="EMBL/GenBank/DDBJ databases">
        <title>Evolution of Phototrophy in the Chloroflexi Phylum Driven by Horizontal Gene Transfer.</title>
        <authorList>
            <person name="Ward L.M."/>
            <person name="Hemp J."/>
            <person name="Shih P.M."/>
            <person name="Mcglynn S.E."/>
            <person name="Fischer W."/>
        </authorList>
    </citation>
    <scope>NUCLEOTIDE SEQUENCE [LARGE SCALE GENOMIC DNA]</scope>
    <source>
        <strain evidence="7">JP3_7</strain>
    </source>
</reference>
<evidence type="ECO:0000256" key="3">
    <source>
        <dbReference type="ARBA" id="ARBA00022692"/>
    </source>
</evidence>
<feature type="non-terminal residue" evidence="7">
    <location>
        <position position="216"/>
    </location>
</feature>
<dbReference type="SUPFAM" id="SSF103473">
    <property type="entry name" value="MFS general substrate transporter"/>
    <property type="match status" value="1"/>
</dbReference>
<feature type="transmembrane region" description="Helical" evidence="6">
    <location>
        <begin position="35"/>
        <end position="53"/>
    </location>
</feature>
<protein>
    <submittedName>
        <fullName evidence="7">MFS transporter</fullName>
    </submittedName>
</protein>
<feature type="transmembrane region" description="Helical" evidence="6">
    <location>
        <begin position="74"/>
        <end position="96"/>
    </location>
</feature>
<dbReference type="InterPro" id="IPR036259">
    <property type="entry name" value="MFS_trans_sf"/>
</dbReference>
<sequence>MKTKLQFTLSKLGIAWMFALVTINFNRVTIYELGISALLIGVMIGLYPFFGPFQPMFRRITDRYPILGYRRSPYLVIGMVAGSLVFPFLPAVVGAMAAGSPIALMAGFVLFFVFGAMIALMANTYLDLIAECTREDERSGVFAAAWTGQTAIIVVWALVFRVLMPDYAPARMQVLYALTPLVVTALAIASVWKLERRLSPQEIAQLRRGSADPIAN</sequence>
<dbReference type="AlphaFoldDB" id="A0A2M8Q8G7"/>
<comment type="similarity">
    <text evidence="2">Belongs to the PucC family.</text>
</comment>
<name>A0A2M8Q8G7_9CHLR</name>
<comment type="subcellular location">
    <subcellularLocation>
        <location evidence="1">Membrane</location>
        <topology evidence="1">Multi-pass membrane protein</topology>
    </subcellularLocation>
</comment>
<evidence type="ECO:0000256" key="4">
    <source>
        <dbReference type="ARBA" id="ARBA00022989"/>
    </source>
</evidence>
<comment type="caution">
    <text evidence="7">The sequence shown here is derived from an EMBL/GenBank/DDBJ whole genome shotgun (WGS) entry which is preliminary data.</text>
</comment>
<organism evidence="7 8">
    <name type="scientific">Candidatus Thermofonsia Clade 3 bacterium</name>
    <dbReference type="NCBI Taxonomy" id="2364212"/>
    <lineage>
        <taxon>Bacteria</taxon>
        <taxon>Bacillati</taxon>
        <taxon>Chloroflexota</taxon>
        <taxon>Candidatus Thermofontia</taxon>
        <taxon>Candidatus Thermofonsia Clade 3</taxon>
    </lineage>
</organism>
<evidence type="ECO:0000256" key="5">
    <source>
        <dbReference type="ARBA" id="ARBA00023136"/>
    </source>
</evidence>
<dbReference type="EMBL" id="PGTN01000483">
    <property type="protein sequence ID" value="PJF46085.1"/>
    <property type="molecule type" value="Genomic_DNA"/>
</dbReference>
<dbReference type="PANTHER" id="PTHR23538:SF1">
    <property type="entry name" value="44.5 KD BACTERIOCHLOROPHYLL SYNTHASE SUBUNIT"/>
    <property type="match status" value="1"/>
</dbReference>
<dbReference type="Gene3D" id="1.20.1250.20">
    <property type="entry name" value="MFS general substrate transporter like domains"/>
    <property type="match status" value="1"/>
</dbReference>
<evidence type="ECO:0000313" key="8">
    <source>
        <dbReference type="Proteomes" id="UP000230790"/>
    </source>
</evidence>
<dbReference type="Proteomes" id="UP000230790">
    <property type="component" value="Unassembled WGS sequence"/>
</dbReference>
<evidence type="ECO:0000256" key="1">
    <source>
        <dbReference type="ARBA" id="ARBA00004141"/>
    </source>
</evidence>
<feature type="transmembrane region" description="Helical" evidence="6">
    <location>
        <begin position="140"/>
        <end position="162"/>
    </location>
</feature>
<accession>A0A2M8Q8G7</accession>
<feature type="transmembrane region" description="Helical" evidence="6">
    <location>
        <begin position="102"/>
        <end position="128"/>
    </location>
</feature>